<dbReference type="RefSeq" id="WP_055060984.1">
    <property type="nucleotide sequence ID" value="NZ_CVRQ01000007.1"/>
</dbReference>
<keyword evidence="1" id="KW-0238">DNA-binding</keyword>
<evidence type="ECO:0000313" key="5">
    <source>
        <dbReference type="EMBL" id="CUP44869.1"/>
    </source>
</evidence>
<dbReference type="SUPFAM" id="SSF47413">
    <property type="entry name" value="lambda repressor-like DNA-binding domains"/>
    <property type="match status" value="1"/>
</dbReference>
<feature type="transmembrane region" description="Helical" evidence="2">
    <location>
        <begin position="119"/>
        <end position="142"/>
    </location>
</feature>
<evidence type="ECO:0000313" key="7">
    <source>
        <dbReference type="EMBL" id="RGI66390.1"/>
    </source>
</evidence>
<dbReference type="EMBL" id="CVRQ01000007">
    <property type="protein sequence ID" value="CRL32798.1"/>
    <property type="molecule type" value="Genomic_DNA"/>
</dbReference>
<evidence type="ECO:0000313" key="10">
    <source>
        <dbReference type="EMBL" id="TYL57723.1"/>
    </source>
</evidence>
<proteinExistence type="predicted"/>
<feature type="transmembrane region" description="Helical" evidence="2">
    <location>
        <begin position="154"/>
        <end position="175"/>
    </location>
</feature>
<dbReference type="Proteomes" id="UP000245905">
    <property type="component" value="Unassembled WGS sequence"/>
</dbReference>
<organism evidence="4 11">
    <name type="scientific">Agathobacter rectalis</name>
    <dbReference type="NCBI Taxonomy" id="39491"/>
    <lineage>
        <taxon>Bacteria</taxon>
        <taxon>Bacillati</taxon>
        <taxon>Bacillota</taxon>
        <taxon>Clostridia</taxon>
        <taxon>Lachnospirales</taxon>
        <taxon>Lachnospiraceae</taxon>
        <taxon>Agathobacter</taxon>
    </lineage>
</organism>
<evidence type="ECO:0000256" key="1">
    <source>
        <dbReference type="ARBA" id="ARBA00023125"/>
    </source>
</evidence>
<name>A0A0M6WCD8_9FIRM</name>
<evidence type="ECO:0000313" key="8">
    <source>
        <dbReference type="EMBL" id="RGM46560.1"/>
    </source>
</evidence>
<keyword evidence="2" id="KW-1133">Transmembrane helix</keyword>
<dbReference type="EMBL" id="QSKY01000020">
    <property type="protein sequence ID" value="RHF02003.1"/>
    <property type="molecule type" value="Genomic_DNA"/>
</dbReference>
<accession>A0A0M6WCD8</accession>
<dbReference type="EMBL" id="JRFS01000009">
    <property type="protein sequence ID" value="PWE84253.1"/>
    <property type="molecule type" value="Genomic_DNA"/>
</dbReference>
<dbReference type="AlphaFoldDB" id="A0A0M6WCD8"/>
<dbReference type="Pfam" id="PF01381">
    <property type="entry name" value="HTH_3"/>
    <property type="match status" value="1"/>
</dbReference>
<dbReference type="EMBL" id="QSTI01000021">
    <property type="protein sequence ID" value="RGM46560.1"/>
    <property type="molecule type" value="Genomic_DNA"/>
</dbReference>
<dbReference type="SMART" id="SM00530">
    <property type="entry name" value="HTH_XRE"/>
    <property type="match status" value="1"/>
</dbReference>
<feature type="domain" description="HTH cro/C1-type" evidence="3">
    <location>
        <begin position="9"/>
        <end position="63"/>
    </location>
</feature>
<dbReference type="CDD" id="cd00093">
    <property type="entry name" value="HTH_XRE"/>
    <property type="match status" value="1"/>
</dbReference>
<dbReference type="InterPro" id="IPR010982">
    <property type="entry name" value="Lambda_DNA-bd_dom_sf"/>
</dbReference>
<dbReference type="Proteomes" id="UP000324327">
    <property type="component" value="Unassembled WGS sequence"/>
</dbReference>
<dbReference type="InterPro" id="IPR001387">
    <property type="entry name" value="Cro/C1-type_HTH"/>
</dbReference>
<dbReference type="PANTHER" id="PTHR46558:SF11">
    <property type="entry name" value="HTH-TYPE TRANSCRIPTIONAL REGULATOR XRE"/>
    <property type="match status" value="1"/>
</dbReference>
<evidence type="ECO:0000259" key="3">
    <source>
        <dbReference type="PROSITE" id="PS50943"/>
    </source>
</evidence>
<dbReference type="GO" id="GO:0003677">
    <property type="term" value="F:DNA binding"/>
    <property type="evidence" value="ECO:0007669"/>
    <property type="project" value="UniProtKB-KW"/>
</dbReference>
<evidence type="ECO:0000313" key="15">
    <source>
        <dbReference type="Proteomes" id="UP000260717"/>
    </source>
</evidence>
<sequence>MEYDIGSKIKAARLEKKLTQEQVAELLGVSRQTISNWENEKSYPDIISVIKMSDCYEVSLDYLLKGEQTMKTYYEYLEESTNVVKSNTNRNKIIIILSYMLVWAIAMIAFWFFTSGSDAMGYSLVYLWILLPVTTFIVSFIIGKNDFWAKGKWALTLFFGVMYMLAEYGTFAMANNIAFDKLNTPEWGLVVAGVIISAIGMLMGSLLKKKRCK</sequence>
<reference evidence="14 15" key="4">
    <citation type="submission" date="2018-08" db="EMBL/GenBank/DDBJ databases">
        <title>A genome reference for cultivated species of the human gut microbiota.</title>
        <authorList>
            <person name="Zou Y."/>
            <person name="Xue W."/>
            <person name="Luo G."/>
        </authorList>
    </citation>
    <scope>NUCLEOTIDE SEQUENCE [LARGE SCALE GENOMIC DNA]</scope>
    <source>
        <strain evidence="9 16">AM26-2LB</strain>
        <strain evidence="8 15">OM08-12AT</strain>
        <strain evidence="7 14">TM10-3</strain>
    </source>
</reference>
<feature type="transmembrane region" description="Helical" evidence="2">
    <location>
        <begin position="93"/>
        <end position="113"/>
    </location>
</feature>
<dbReference type="Proteomes" id="UP000260717">
    <property type="component" value="Unassembled WGS sequence"/>
</dbReference>
<dbReference type="Proteomes" id="UP000095602">
    <property type="component" value="Unassembled WGS sequence"/>
</dbReference>
<evidence type="ECO:0000313" key="14">
    <source>
        <dbReference type="Proteomes" id="UP000260642"/>
    </source>
</evidence>
<reference evidence="6 13" key="1">
    <citation type="submission" date="2014-09" db="EMBL/GenBank/DDBJ databases">
        <title>Butyrate-producing bacteria isolated from human gut.</title>
        <authorList>
            <person name="Zhang Q."/>
            <person name="Zhao L."/>
        </authorList>
    </citation>
    <scope>NUCLEOTIDE SEQUENCE [LARGE SCALE GENOMIC DNA]</scope>
    <source>
        <strain evidence="6 13">R22</strain>
    </source>
</reference>
<evidence type="ECO:0000313" key="13">
    <source>
        <dbReference type="Proteomes" id="UP000245905"/>
    </source>
</evidence>
<keyword evidence="2" id="KW-0472">Membrane</keyword>
<evidence type="ECO:0000313" key="12">
    <source>
        <dbReference type="Proteomes" id="UP000095602"/>
    </source>
</evidence>
<evidence type="ECO:0000313" key="11">
    <source>
        <dbReference type="Proteomes" id="UP000049472"/>
    </source>
</evidence>
<dbReference type="Proteomes" id="UP000049472">
    <property type="component" value="Unassembled WGS sequence"/>
</dbReference>
<evidence type="ECO:0000313" key="9">
    <source>
        <dbReference type="EMBL" id="RHF02003.1"/>
    </source>
</evidence>
<dbReference type="EMBL" id="QSOB01000018">
    <property type="protein sequence ID" value="RGI66390.1"/>
    <property type="molecule type" value="Genomic_DNA"/>
</dbReference>
<dbReference type="Gene3D" id="1.10.260.40">
    <property type="entry name" value="lambda repressor-like DNA-binding domains"/>
    <property type="match status" value="1"/>
</dbReference>
<keyword evidence="11" id="KW-1185">Reference proteome</keyword>
<dbReference type="EMBL" id="CZAJ01000051">
    <property type="protein sequence ID" value="CUP44869.1"/>
    <property type="molecule type" value="Genomic_DNA"/>
</dbReference>
<reference evidence="10 17" key="6">
    <citation type="submission" date="2019-09" db="EMBL/GenBank/DDBJ databases">
        <title>Strain-level analysis of Eubacterium rectale using genomes from metagenomes.</title>
        <authorList>
            <person name="Karcher N."/>
            <person name="Segata N."/>
        </authorList>
    </citation>
    <scope>NUCLEOTIDE SEQUENCE [LARGE SCALE GENOMIC DNA]</scope>
    <source>
        <strain evidence="10 17">T3WBe13</strain>
    </source>
</reference>
<evidence type="ECO:0000256" key="2">
    <source>
        <dbReference type="SAM" id="Phobius"/>
    </source>
</evidence>
<evidence type="ECO:0000313" key="6">
    <source>
        <dbReference type="EMBL" id="PWE84253.1"/>
    </source>
</evidence>
<reference evidence="10 17" key="5">
    <citation type="submission" date="2019-08" db="EMBL/GenBank/DDBJ databases">
        <authorList>
            <person name="Duncan S."/>
            <person name="Walker A."/>
        </authorList>
    </citation>
    <scope>NUCLEOTIDE SEQUENCE [LARGE SCALE GENOMIC DNA]</scope>
    <source>
        <strain evidence="10 17">T3WBe13</strain>
    </source>
</reference>
<reference evidence="4" key="3">
    <citation type="submission" date="2015-05" db="EMBL/GenBank/DDBJ databases">
        <authorList>
            <person name="Wang D.B."/>
            <person name="Wang M."/>
        </authorList>
    </citation>
    <scope>NUCLEOTIDE SEQUENCE [LARGE SCALE GENOMIC DNA]</scope>
    <source>
        <strain evidence="4">T1-815</strain>
    </source>
</reference>
<evidence type="ECO:0000313" key="16">
    <source>
        <dbReference type="Proteomes" id="UP000283501"/>
    </source>
</evidence>
<evidence type="ECO:0000313" key="4">
    <source>
        <dbReference type="EMBL" id="CRL32798.1"/>
    </source>
</evidence>
<dbReference type="PANTHER" id="PTHR46558">
    <property type="entry name" value="TRACRIPTIONAL REGULATORY PROTEIN-RELATED-RELATED"/>
    <property type="match status" value="1"/>
</dbReference>
<dbReference type="Proteomes" id="UP000260642">
    <property type="component" value="Unassembled WGS sequence"/>
</dbReference>
<reference evidence="11" key="2">
    <citation type="submission" date="2015-05" db="EMBL/GenBank/DDBJ databases">
        <authorList>
            <consortium name="Pathogen Informatics"/>
        </authorList>
    </citation>
    <scope>NUCLEOTIDE SEQUENCE [LARGE SCALE GENOMIC DNA]</scope>
    <source>
        <strain evidence="5 12">2789STDY5834884</strain>
        <strain evidence="11">T1-815</strain>
    </source>
</reference>
<evidence type="ECO:0000313" key="17">
    <source>
        <dbReference type="Proteomes" id="UP000324327"/>
    </source>
</evidence>
<dbReference type="EMBL" id="VSTF01000016">
    <property type="protein sequence ID" value="TYL57723.1"/>
    <property type="molecule type" value="Genomic_DNA"/>
</dbReference>
<gene>
    <name evidence="5" type="primary">immR_6</name>
    <name evidence="9" type="ORF">DW703_12360</name>
    <name evidence="8" type="ORF">DXC13_12000</name>
    <name evidence="7" type="ORF">DXD95_11875</name>
    <name evidence="5" type="ORF">ERS852497_02897</name>
    <name evidence="10" type="ORF">FYL31_12195</name>
    <name evidence="6" type="ORF">LD38_04785</name>
    <name evidence="4" type="ORF">T1815_04481</name>
</gene>
<dbReference type="Proteomes" id="UP000283501">
    <property type="component" value="Unassembled WGS sequence"/>
</dbReference>
<protein>
    <submittedName>
        <fullName evidence="5 6">Transcriptional regulator</fullName>
    </submittedName>
    <submittedName>
        <fullName evidence="10">Helix-turn-helix transcriptional regulator</fullName>
    </submittedName>
    <submittedName>
        <fullName evidence="7">XRE family transcriptional regulator</fullName>
    </submittedName>
</protein>
<keyword evidence="2" id="KW-0812">Transmembrane</keyword>
<feature type="transmembrane region" description="Helical" evidence="2">
    <location>
        <begin position="187"/>
        <end position="207"/>
    </location>
</feature>
<dbReference type="PROSITE" id="PS50943">
    <property type="entry name" value="HTH_CROC1"/>
    <property type="match status" value="1"/>
</dbReference>